<evidence type="ECO:0000256" key="2">
    <source>
        <dbReference type="ARBA" id="ARBA00047806"/>
    </source>
</evidence>
<evidence type="ECO:0000256" key="1">
    <source>
        <dbReference type="ARBA" id="ARBA00023002"/>
    </source>
</evidence>
<dbReference type="NCBIfam" id="TIGR00401">
    <property type="entry name" value="msrA"/>
    <property type="match status" value="1"/>
</dbReference>
<comment type="function">
    <text evidence="4">Has an important function as a repair enzyme for proteins that have been inactivated by oxidation. Catalyzes the reversible oxidation-reduction of methionine sulfoxide in proteins to methionine.</text>
</comment>
<dbReference type="EMBL" id="FMZC01000003">
    <property type="protein sequence ID" value="SDC69319.1"/>
    <property type="molecule type" value="Genomic_DNA"/>
</dbReference>
<accession>A0A1G6NNJ1</accession>
<dbReference type="SUPFAM" id="SSF55068">
    <property type="entry name" value="Peptide methionine sulfoxide reductase"/>
    <property type="match status" value="1"/>
</dbReference>
<dbReference type="GO" id="GO:0033744">
    <property type="term" value="F:L-methionine:thioredoxin-disulfide S-oxidoreductase activity"/>
    <property type="evidence" value="ECO:0007669"/>
    <property type="project" value="RHEA"/>
</dbReference>
<name>A0A1G6NNJ1_9BURK</name>
<keyword evidence="7" id="KW-1185">Reference proteome</keyword>
<reference evidence="6 7" key="1">
    <citation type="submission" date="2016-10" db="EMBL/GenBank/DDBJ databases">
        <authorList>
            <person name="de Groot N.N."/>
        </authorList>
    </citation>
    <scope>NUCLEOTIDE SEQUENCE [LARGE SCALE GENOMIC DNA]</scope>
    <source>
        <strain evidence="6 7">DSM 16619</strain>
    </source>
</reference>
<evidence type="ECO:0000313" key="7">
    <source>
        <dbReference type="Proteomes" id="UP000198781"/>
    </source>
</evidence>
<comment type="similarity">
    <text evidence="4">Belongs to the MsrA Met sulfoxide reductase family.</text>
</comment>
<dbReference type="RefSeq" id="WP_092741109.1">
    <property type="nucleotide sequence ID" value="NZ_FMZC01000003.1"/>
</dbReference>
<keyword evidence="1 4" id="KW-0560">Oxidoreductase</keyword>
<dbReference type="Proteomes" id="UP000198781">
    <property type="component" value="Unassembled WGS sequence"/>
</dbReference>
<dbReference type="EC" id="1.8.4.11" evidence="4"/>
<dbReference type="HAMAP" id="MF_01401">
    <property type="entry name" value="MsrA"/>
    <property type="match status" value="1"/>
</dbReference>
<feature type="active site" evidence="4">
    <location>
        <position position="75"/>
    </location>
</feature>
<dbReference type="GO" id="GO:0008113">
    <property type="term" value="F:peptide-methionine (S)-S-oxide reductase activity"/>
    <property type="evidence" value="ECO:0007669"/>
    <property type="project" value="UniProtKB-UniRule"/>
</dbReference>
<dbReference type="AlphaFoldDB" id="A0A1G6NNJ1"/>
<dbReference type="PANTHER" id="PTHR43774">
    <property type="entry name" value="PEPTIDE METHIONINE SULFOXIDE REDUCTASE"/>
    <property type="match status" value="1"/>
</dbReference>
<dbReference type="PANTHER" id="PTHR43774:SF1">
    <property type="entry name" value="PEPTIDE METHIONINE SULFOXIDE REDUCTASE MSRA 2"/>
    <property type="match status" value="1"/>
</dbReference>
<dbReference type="STRING" id="187868.SAMN05192589_1037"/>
<feature type="domain" description="Peptide methionine sulphoxide reductase MsrA" evidence="5">
    <location>
        <begin position="68"/>
        <end position="220"/>
    </location>
</feature>
<gene>
    <name evidence="4" type="primary">msrA</name>
    <name evidence="6" type="ORF">SAMN05192589_1037</name>
</gene>
<sequence>MKPPIRSQRSKEAVQKSTAIPRRPLLIATLAVTVGLVFWKAAPLRAAEPAVVVPAAIDSPASVESTATAVFAGGCFWGVQGVFQHVKGVSNAVSGYAGGDASSARYEAIGSGRTGHAEAVRVTYDPRQVSYGQLLQIFFSVVHDPTQLNRQGPDTGSQYRSAIFPVDAVQEKVARSYIAQLDGAKVFKGPMVTRVEPGKVFYPAEAYHQDYLVKHPDQPYIVVHDLPKVEQLKKVFPGVYRAQPVLVSSAM</sequence>
<dbReference type="InterPro" id="IPR036509">
    <property type="entry name" value="Met_Sox_Rdtase_MsrA_sf"/>
</dbReference>
<dbReference type="OrthoDB" id="4174719at2"/>
<dbReference type="Gene3D" id="3.30.1060.10">
    <property type="entry name" value="Peptide methionine sulphoxide reductase MsrA"/>
    <property type="match status" value="1"/>
</dbReference>
<comment type="catalytic activity">
    <reaction evidence="2 4">
        <text>L-methionyl-[protein] + [thioredoxin]-disulfide + H2O = L-methionyl-(S)-S-oxide-[protein] + [thioredoxin]-dithiol</text>
        <dbReference type="Rhea" id="RHEA:14217"/>
        <dbReference type="Rhea" id="RHEA-COMP:10698"/>
        <dbReference type="Rhea" id="RHEA-COMP:10700"/>
        <dbReference type="Rhea" id="RHEA-COMP:12313"/>
        <dbReference type="Rhea" id="RHEA-COMP:12315"/>
        <dbReference type="ChEBI" id="CHEBI:15377"/>
        <dbReference type="ChEBI" id="CHEBI:16044"/>
        <dbReference type="ChEBI" id="CHEBI:29950"/>
        <dbReference type="ChEBI" id="CHEBI:44120"/>
        <dbReference type="ChEBI" id="CHEBI:50058"/>
        <dbReference type="EC" id="1.8.4.11"/>
    </reaction>
</comment>
<dbReference type="InterPro" id="IPR002569">
    <property type="entry name" value="Met_Sox_Rdtase_MsrA_dom"/>
</dbReference>
<comment type="catalytic activity">
    <reaction evidence="3 4">
        <text>[thioredoxin]-disulfide + L-methionine + H2O = L-methionine (S)-S-oxide + [thioredoxin]-dithiol</text>
        <dbReference type="Rhea" id="RHEA:19993"/>
        <dbReference type="Rhea" id="RHEA-COMP:10698"/>
        <dbReference type="Rhea" id="RHEA-COMP:10700"/>
        <dbReference type="ChEBI" id="CHEBI:15377"/>
        <dbReference type="ChEBI" id="CHEBI:29950"/>
        <dbReference type="ChEBI" id="CHEBI:50058"/>
        <dbReference type="ChEBI" id="CHEBI:57844"/>
        <dbReference type="ChEBI" id="CHEBI:58772"/>
        <dbReference type="EC" id="1.8.4.11"/>
    </reaction>
</comment>
<evidence type="ECO:0000256" key="3">
    <source>
        <dbReference type="ARBA" id="ARBA00048782"/>
    </source>
</evidence>
<evidence type="ECO:0000313" key="6">
    <source>
        <dbReference type="EMBL" id="SDC69319.1"/>
    </source>
</evidence>
<proteinExistence type="inferred from homology"/>
<dbReference type="Pfam" id="PF01625">
    <property type="entry name" value="PMSR"/>
    <property type="match status" value="1"/>
</dbReference>
<evidence type="ECO:0000259" key="5">
    <source>
        <dbReference type="Pfam" id="PF01625"/>
    </source>
</evidence>
<organism evidence="6 7">
    <name type="scientific">Paracidovorax valerianellae</name>
    <dbReference type="NCBI Taxonomy" id="187868"/>
    <lineage>
        <taxon>Bacteria</taxon>
        <taxon>Pseudomonadati</taxon>
        <taxon>Pseudomonadota</taxon>
        <taxon>Betaproteobacteria</taxon>
        <taxon>Burkholderiales</taxon>
        <taxon>Comamonadaceae</taxon>
        <taxon>Paracidovorax</taxon>
    </lineage>
</organism>
<evidence type="ECO:0000256" key="4">
    <source>
        <dbReference type="HAMAP-Rule" id="MF_01401"/>
    </source>
</evidence>
<protein>
    <recommendedName>
        <fullName evidence="4">Peptide methionine sulfoxide reductase MsrA</fullName>
        <shortName evidence="4">Protein-methionine-S-oxide reductase</shortName>
        <ecNumber evidence="4">1.8.4.11</ecNumber>
    </recommendedName>
    <alternativeName>
        <fullName evidence="4">Peptide-methionine (S)-S-oxide reductase</fullName>
        <shortName evidence="4">Peptide Met(O) reductase</shortName>
    </alternativeName>
</protein>